<dbReference type="PANTHER" id="PTHR24276:SF96">
    <property type="entry name" value="PEPTIDASE S1 DOMAIN-CONTAINING PROTEIN"/>
    <property type="match status" value="1"/>
</dbReference>
<evidence type="ECO:0000256" key="6">
    <source>
        <dbReference type="ARBA" id="ARBA00022825"/>
    </source>
</evidence>
<dbReference type="CDD" id="cd00190">
    <property type="entry name" value="Tryp_SPc"/>
    <property type="match status" value="1"/>
</dbReference>
<keyword evidence="2" id="KW-0964">Secreted</keyword>
<feature type="chain" id="PRO_5002717867" evidence="11">
    <location>
        <begin position="19"/>
        <end position="262"/>
    </location>
</feature>
<dbReference type="EMBL" id="EU035826">
    <property type="protein sequence ID" value="ABV44728.1"/>
    <property type="molecule type" value="mRNA"/>
</dbReference>
<keyword evidence="5 10" id="KW-0378">Hydrolase</keyword>
<dbReference type="InterPro" id="IPR033116">
    <property type="entry name" value="TRYPSIN_SER"/>
</dbReference>
<keyword evidence="4" id="KW-0222">Digestion</keyword>
<dbReference type="SMART" id="SM00020">
    <property type="entry name" value="Tryp_SPc"/>
    <property type="match status" value="1"/>
</dbReference>
<organism evidence="13">
    <name type="scientific">Phlebotomus papatasi</name>
    <name type="common">Sandfly</name>
    <dbReference type="NCBI Taxonomy" id="29031"/>
    <lineage>
        <taxon>Eukaryota</taxon>
        <taxon>Metazoa</taxon>
        <taxon>Ecdysozoa</taxon>
        <taxon>Arthropoda</taxon>
        <taxon>Hexapoda</taxon>
        <taxon>Insecta</taxon>
        <taxon>Pterygota</taxon>
        <taxon>Neoptera</taxon>
        <taxon>Endopterygota</taxon>
        <taxon>Diptera</taxon>
        <taxon>Nematocera</taxon>
        <taxon>Psychodoidea</taxon>
        <taxon>Psychodidae</taxon>
        <taxon>Phlebotomus</taxon>
        <taxon>Phlebotomus</taxon>
    </lineage>
</organism>
<dbReference type="FunFam" id="2.40.10.10:FF:000047">
    <property type="entry name" value="Trypsin eta"/>
    <property type="match status" value="1"/>
</dbReference>
<keyword evidence="11" id="KW-0732">Signal</keyword>
<evidence type="ECO:0000256" key="3">
    <source>
        <dbReference type="ARBA" id="ARBA00022670"/>
    </source>
</evidence>
<dbReference type="GO" id="GO:0005576">
    <property type="term" value="C:extracellular region"/>
    <property type="evidence" value="ECO:0007669"/>
    <property type="project" value="UniProtKB-SubCell"/>
</dbReference>
<sequence>MFLLKSICALAVIAVVAASVLNKPEKDTRIVGGEVAAEGSAPYQVSIQGRFGHNCGGALIDKRWVLTAAHCIQGANPDSVTILAGTNDLNSGGVRYECEKFIIHSRYNRPSFANDVGLIKLKTNVQLNDKVKTVEYDYRVVPDGAVVRLTGWGRLSAGGPIPNLLQSINLTYVNHEECQKYYGPNNSVDIGHLCTFQGKGQGACNGDSGSPLVYQNRVVALTNWGVPCATGLPDAHCRVSYYHDWIRTTMKSNSNRGVQKNR</sequence>
<dbReference type="InterPro" id="IPR001314">
    <property type="entry name" value="Peptidase_S1A"/>
</dbReference>
<keyword evidence="8" id="KW-1015">Disulfide bond</keyword>
<evidence type="ECO:0000256" key="5">
    <source>
        <dbReference type="ARBA" id="ARBA00022801"/>
    </source>
</evidence>
<reference evidence="13" key="2">
    <citation type="submission" date="2007-07" db="EMBL/GenBank/DDBJ databases">
        <authorList>
            <person name="Jochim R.C."/>
            <person name="Valenzuela J.G."/>
            <person name="Ramalho-Ortigao J.M."/>
            <person name="Kamhawi S."/>
            <person name="Anderson J.M."/>
        </authorList>
    </citation>
    <scope>NUCLEOTIDE SEQUENCE</scope>
    <source>
        <tissue evidence="13">Midgut</tissue>
    </source>
</reference>
<dbReference type="VEuPathDB" id="VectorBase:PPAPM1_012499"/>
<reference evidence="13" key="1">
    <citation type="journal article" date="2007" name="BMC Genomics">
        <title>Exploring the midgut transcriptome of Phlebotomus papatasi: comparative analysis of expression profiles of sugar-fed, blood-fed and Leishmania-major-infected sandflies.</title>
        <authorList>
            <person name="Ramalho-Ortigao M."/>
            <person name="Jochim R.C."/>
            <person name="Anderson J.M."/>
            <person name="Lawyer P.G."/>
            <person name="Pham V.M."/>
            <person name="Kamhawi S."/>
            <person name="Valenzuela J.G."/>
        </authorList>
    </citation>
    <scope>NUCLEOTIDE SEQUENCE</scope>
    <source>
        <tissue evidence="13">Midgut</tissue>
    </source>
</reference>
<accession>A8CA02</accession>
<dbReference type="Gene3D" id="2.40.10.10">
    <property type="entry name" value="Trypsin-like serine proteases"/>
    <property type="match status" value="1"/>
</dbReference>
<keyword evidence="3 10" id="KW-0645">Protease</keyword>
<dbReference type="InterPro" id="IPR009003">
    <property type="entry name" value="Peptidase_S1_PA"/>
</dbReference>
<feature type="signal peptide" evidence="11">
    <location>
        <begin position="1"/>
        <end position="18"/>
    </location>
</feature>
<comment type="similarity">
    <text evidence="9">Belongs to the peptidase S1 family. CLIP subfamily.</text>
</comment>
<evidence type="ECO:0000313" key="13">
    <source>
        <dbReference type="EMBL" id="ABV44728.1"/>
    </source>
</evidence>
<dbReference type="GO" id="GO:0004252">
    <property type="term" value="F:serine-type endopeptidase activity"/>
    <property type="evidence" value="ECO:0007669"/>
    <property type="project" value="InterPro"/>
</dbReference>
<dbReference type="GO" id="GO:0016485">
    <property type="term" value="P:protein processing"/>
    <property type="evidence" value="ECO:0007669"/>
    <property type="project" value="UniProtKB-ARBA"/>
</dbReference>
<dbReference type="VEuPathDB" id="VectorBase:PPAI005023"/>
<dbReference type="InterPro" id="IPR043504">
    <property type="entry name" value="Peptidase_S1_PA_chymotrypsin"/>
</dbReference>
<feature type="domain" description="Peptidase S1" evidence="12">
    <location>
        <begin position="30"/>
        <end position="251"/>
    </location>
</feature>
<name>A8CA02_PHLPP</name>
<dbReference type="PANTHER" id="PTHR24276">
    <property type="entry name" value="POLYSERASE-RELATED"/>
    <property type="match status" value="1"/>
</dbReference>
<dbReference type="GO" id="GO:0007586">
    <property type="term" value="P:digestion"/>
    <property type="evidence" value="ECO:0007669"/>
    <property type="project" value="UniProtKB-KW"/>
</dbReference>
<dbReference type="SUPFAM" id="SSF50494">
    <property type="entry name" value="Trypsin-like serine proteases"/>
    <property type="match status" value="1"/>
</dbReference>
<dbReference type="Pfam" id="PF00089">
    <property type="entry name" value="Trypsin"/>
    <property type="match status" value="1"/>
</dbReference>
<evidence type="ECO:0000256" key="9">
    <source>
        <dbReference type="ARBA" id="ARBA00024195"/>
    </source>
</evidence>
<evidence type="ECO:0000256" key="7">
    <source>
        <dbReference type="ARBA" id="ARBA00023145"/>
    </source>
</evidence>
<dbReference type="InterPro" id="IPR018114">
    <property type="entry name" value="TRYPSIN_HIS"/>
</dbReference>
<evidence type="ECO:0000256" key="4">
    <source>
        <dbReference type="ARBA" id="ARBA00022757"/>
    </source>
</evidence>
<dbReference type="PROSITE" id="PS50240">
    <property type="entry name" value="TRYPSIN_DOM"/>
    <property type="match status" value="1"/>
</dbReference>
<protein>
    <submittedName>
        <fullName evidence="13">Chymotrypsin-like protein</fullName>
    </submittedName>
</protein>
<evidence type="ECO:0000256" key="2">
    <source>
        <dbReference type="ARBA" id="ARBA00022525"/>
    </source>
</evidence>
<gene>
    <name evidence="13" type="primary">chym3</name>
</gene>
<keyword evidence="6 10" id="KW-0720">Serine protease</keyword>
<dbReference type="PROSITE" id="PS00135">
    <property type="entry name" value="TRYPSIN_SER"/>
    <property type="match status" value="1"/>
</dbReference>
<evidence type="ECO:0000256" key="1">
    <source>
        <dbReference type="ARBA" id="ARBA00004613"/>
    </source>
</evidence>
<proteinExistence type="evidence at transcript level"/>
<comment type="subcellular location">
    <subcellularLocation>
        <location evidence="1">Secreted</location>
    </subcellularLocation>
</comment>
<evidence type="ECO:0000256" key="11">
    <source>
        <dbReference type="SAM" id="SignalP"/>
    </source>
</evidence>
<evidence type="ECO:0000259" key="12">
    <source>
        <dbReference type="PROSITE" id="PS50240"/>
    </source>
</evidence>
<dbReference type="InterPro" id="IPR001254">
    <property type="entry name" value="Trypsin_dom"/>
</dbReference>
<dbReference type="PRINTS" id="PR00722">
    <property type="entry name" value="CHYMOTRYPSIN"/>
</dbReference>
<dbReference type="AlphaFoldDB" id="A8CA02"/>
<dbReference type="PROSITE" id="PS00134">
    <property type="entry name" value="TRYPSIN_HIS"/>
    <property type="match status" value="1"/>
</dbReference>
<dbReference type="InterPro" id="IPR050430">
    <property type="entry name" value="Peptidase_S1"/>
</dbReference>
<evidence type="ECO:0000256" key="8">
    <source>
        <dbReference type="ARBA" id="ARBA00023157"/>
    </source>
</evidence>
<dbReference type="MEROPS" id="S01.166"/>
<evidence type="ECO:0000256" key="10">
    <source>
        <dbReference type="RuleBase" id="RU363034"/>
    </source>
</evidence>
<keyword evidence="7" id="KW-0865">Zymogen</keyword>